<feature type="compositionally biased region" description="Basic and acidic residues" evidence="1">
    <location>
        <begin position="577"/>
        <end position="587"/>
    </location>
</feature>
<gene>
    <name evidence="2" type="ORF">ENE75_05570</name>
</gene>
<dbReference type="EMBL" id="SACT01000001">
    <property type="protein sequence ID" value="RVT54319.1"/>
    <property type="molecule type" value="Genomic_DNA"/>
</dbReference>
<dbReference type="OrthoDB" id="6006151at2"/>
<reference evidence="2 3" key="1">
    <citation type="submission" date="2019-01" db="EMBL/GenBank/DDBJ databases">
        <authorList>
            <person name="Chen W.-M."/>
        </authorList>
    </citation>
    <scope>NUCLEOTIDE SEQUENCE [LARGE SCALE GENOMIC DNA]</scope>
    <source>
        <strain evidence="2 3">ICH-3</strain>
    </source>
</reference>
<evidence type="ECO:0000313" key="2">
    <source>
        <dbReference type="EMBL" id="RVT54319.1"/>
    </source>
</evidence>
<evidence type="ECO:0000256" key="1">
    <source>
        <dbReference type="SAM" id="MobiDB-lite"/>
    </source>
</evidence>
<sequence>MIGPHQKASGQRGVVLAVNCTPPEADPQVYAFWMALHRHLAALGYRLVLASTMPLDAPEVDVIEIPFLLPDFPRRYPTSAKAPGGVSGETLSELARWYGCSVEEAEAGHGVATACFDALIDAVRPVAVMGWQSANPVTRILRGCARALDVPFWSGERGWVRNTLMFDLVDNSLLSECRLSLGLATARARYVPAEGLLEDLTHRACAAASLARYPAEERVDGAALRSRLGVPPDAPVVAVFTHGEPSFAAYGSSAAGPLHDLSPELLQRRMDAVTDELLARGCWLLVQEHPFNHDNGRLLRLRTDPRVIPVKANVSSVLDAADVCLFTIATLQFDAVFLDKPFGLLSRSVLHGDGLVPMVGDYADTAAFVDALIALEHWPARRERLCVDIAFLFEHLLLDVAPGAVDASAARWAGHLAGLARPRDADIQTRLSEFRARWTPPVEHTGDELPAVAASLSRPFAETVDAEGGDPLLQLERALAATPPERPLDAAERASFQRRCQAMGLRGQVEIDAALLRRDATTQPLLPSLVVAELMLALGETSLAHDLASVLASRFPLDQRVRDLRSSAVRPVGSPRDGSERRWQPLR</sequence>
<evidence type="ECO:0000313" key="3">
    <source>
        <dbReference type="Proteomes" id="UP000288178"/>
    </source>
</evidence>
<accession>A0A3S2USU5</accession>
<dbReference type="RefSeq" id="WP_128196394.1">
    <property type="nucleotide sequence ID" value="NZ_SACT01000001.1"/>
</dbReference>
<dbReference type="AlphaFoldDB" id="A0A3S2USU5"/>
<keyword evidence="3" id="KW-1185">Reference proteome</keyword>
<dbReference type="Proteomes" id="UP000288178">
    <property type="component" value="Unassembled WGS sequence"/>
</dbReference>
<feature type="region of interest" description="Disordered" evidence="1">
    <location>
        <begin position="566"/>
        <end position="587"/>
    </location>
</feature>
<comment type="caution">
    <text evidence="2">The sequence shown here is derived from an EMBL/GenBank/DDBJ whole genome shotgun (WGS) entry which is preliminary data.</text>
</comment>
<organism evidence="2 3">
    <name type="scientific">Rubrivivax albus</name>
    <dbReference type="NCBI Taxonomy" id="2499835"/>
    <lineage>
        <taxon>Bacteria</taxon>
        <taxon>Pseudomonadati</taxon>
        <taxon>Pseudomonadota</taxon>
        <taxon>Betaproteobacteria</taxon>
        <taxon>Burkholderiales</taxon>
        <taxon>Sphaerotilaceae</taxon>
        <taxon>Rubrivivax</taxon>
    </lineage>
</organism>
<proteinExistence type="predicted"/>
<protein>
    <submittedName>
        <fullName evidence="2">Uncharacterized protein</fullName>
    </submittedName>
</protein>
<name>A0A3S2USU5_9BURK</name>